<sequence>MHMKSKIFSSILLTVSMATFAIAAPLATLLVTSKKIRENNQKIHEKNKKTELNIDNNKKTELNIDNNKKTELNNKNISTKNDEIIDKTSTSQNPIEEKKIVEDPDFPTHLKIAMWNVLNLYPNSKETKLEALAKIIIHENLSLVGLTEVQGEKKRNTIDPNEIDLKAKKSTENLINKLNSIDTVKDWDYVISPKLAAPGKDSQMESVAIIYKNKYLKPIPFVGYENLDHKLLGAKYHNTPWQSRLKVSNEKSQYIREPFGAKFQVKNKHQNDFTIVVGHFDPPGSKDKRGEKNAGSGFAGQGNFEIEEAFQTPEVMQWFDSIDGKNDDLFFMGDTNIKLKPGLKAFERLEKTGYKNLIPISEGGTTLNGSSTNFTENPYDRIFYKGNIPYTKVGKFKELAQINESGILGNLEIKSIRDDISDHTLVYVELKVDEKDVDDDTAQPIVIPKNDEIKPDVKQDQPKNTKEKTKTNKNNINLFQNEAKLTNEQLLEFVTEESLNKIKNINSRQIESILNTLKNSPKKIISNWDDVKEKNVVGGKTIEKLNNAFPFNELAEKIQNKKTKKETSINDNENITPQDNGEKNIKPQKDGNQNTTPKENGETTDNTKDAISNQDEEILPKISEVEKTDIHEIKSNAKQDQPKEKTKKTKGKKKKKKKSKKSQKTKKETSINDNENLPPQEDGDENITPQDNGKTTDNTKDAISNQDEEILPKISEVEKNDISQKESEKKKITLSMLLESTITKETLLNAGITDRYSKPLLEYLKKNPDNEFKGWKPLKDAIKGVGKATLKKLEEHFPEDQLFGNN</sequence>
<feature type="compositionally biased region" description="Basic and acidic residues" evidence="1">
    <location>
        <begin position="715"/>
        <end position="729"/>
    </location>
</feature>
<dbReference type="CDD" id="cd10283">
    <property type="entry name" value="MnuA_DNase1-like"/>
    <property type="match status" value="1"/>
</dbReference>
<dbReference type="Gene3D" id="3.60.10.10">
    <property type="entry name" value="Endonuclease/exonuclease/phosphatase"/>
    <property type="match status" value="1"/>
</dbReference>
<dbReference type="Proteomes" id="UP000289440">
    <property type="component" value="Chromosome"/>
</dbReference>
<feature type="compositionally biased region" description="Basic residues" evidence="1">
    <location>
        <begin position="645"/>
        <end position="664"/>
    </location>
</feature>
<feature type="chain" id="PRO_5019039182" description="Membrane nuclease MnuA" evidence="2">
    <location>
        <begin position="24"/>
        <end position="806"/>
    </location>
</feature>
<dbReference type="EMBL" id="LR214951">
    <property type="protein sequence ID" value="VEU59436.1"/>
    <property type="molecule type" value="Genomic_DNA"/>
</dbReference>
<protein>
    <recommendedName>
        <fullName evidence="5">Membrane nuclease MnuA</fullName>
    </recommendedName>
</protein>
<evidence type="ECO:0008006" key="5">
    <source>
        <dbReference type="Google" id="ProtNLM"/>
    </source>
</evidence>
<organism evidence="3 4">
    <name type="scientific">Mesomycoplasma neurolyticum</name>
    <dbReference type="NCBI Taxonomy" id="2120"/>
    <lineage>
        <taxon>Bacteria</taxon>
        <taxon>Bacillati</taxon>
        <taxon>Mycoplasmatota</taxon>
        <taxon>Mycoplasmoidales</taxon>
        <taxon>Metamycoplasmataceae</taxon>
        <taxon>Mesomycoplasma</taxon>
    </lineage>
</organism>
<reference evidence="3 4" key="1">
    <citation type="submission" date="2019-01" db="EMBL/GenBank/DDBJ databases">
        <authorList>
            <consortium name="Pathogen Informatics"/>
        </authorList>
    </citation>
    <scope>NUCLEOTIDE SEQUENCE [LARGE SCALE GENOMIC DNA]</scope>
    <source>
        <strain evidence="3 4">NCTC10166</strain>
    </source>
</reference>
<feature type="compositionally biased region" description="Polar residues" evidence="1">
    <location>
        <begin position="569"/>
        <end position="579"/>
    </location>
</feature>
<dbReference type="PANTHER" id="PTHR11371">
    <property type="entry name" value="DEOXYRIBONUCLEASE"/>
    <property type="match status" value="1"/>
</dbReference>
<keyword evidence="2" id="KW-0732">Signal</keyword>
<gene>
    <name evidence="3" type="ORF">NCTC10166_00409</name>
</gene>
<proteinExistence type="predicted"/>
<feature type="compositionally biased region" description="Basic and acidic residues" evidence="1">
    <location>
        <begin position="623"/>
        <end position="644"/>
    </location>
</feature>
<name>A0A449A5C2_9BACT</name>
<dbReference type="PANTHER" id="PTHR11371:SF31">
    <property type="entry name" value="EXTRACELLULAR NUCLEASE"/>
    <property type="match status" value="1"/>
</dbReference>
<evidence type="ECO:0000256" key="2">
    <source>
        <dbReference type="SAM" id="SignalP"/>
    </source>
</evidence>
<feature type="region of interest" description="Disordered" evidence="1">
    <location>
        <begin position="561"/>
        <end position="729"/>
    </location>
</feature>
<feature type="compositionally biased region" description="Basic and acidic residues" evidence="1">
    <location>
        <begin position="599"/>
        <end position="608"/>
    </location>
</feature>
<evidence type="ECO:0000313" key="4">
    <source>
        <dbReference type="Proteomes" id="UP000289440"/>
    </source>
</evidence>
<dbReference type="KEGG" id="mnu:NCTC10166_00409"/>
<dbReference type="AlphaFoldDB" id="A0A449A5C2"/>
<feature type="region of interest" description="Disordered" evidence="1">
    <location>
        <begin position="279"/>
        <end position="298"/>
    </location>
</feature>
<evidence type="ECO:0000256" key="1">
    <source>
        <dbReference type="SAM" id="MobiDB-lite"/>
    </source>
</evidence>
<accession>A0A449A5C2</accession>
<dbReference type="InterPro" id="IPR036691">
    <property type="entry name" value="Endo/exonu/phosph_ase_sf"/>
</dbReference>
<dbReference type="SUPFAM" id="SSF56219">
    <property type="entry name" value="DNase I-like"/>
    <property type="match status" value="1"/>
</dbReference>
<dbReference type="NCBIfam" id="NF045851">
    <property type="entry name" value="mem_nucl_MnuA"/>
    <property type="match status" value="1"/>
</dbReference>
<keyword evidence="4" id="KW-1185">Reference proteome</keyword>
<feature type="compositionally biased region" description="Basic and acidic residues" evidence="1">
    <location>
        <begin position="580"/>
        <end position="589"/>
    </location>
</feature>
<feature type="compositionally biased region" description="Polar residues" evidence="1">
    <location>
        <begin position="687"/>
        <end position="705"/>
    </location>
</feature>
<evidence type="ECO:0000313" key="3">
    <source>
        <dbReference type="EMBL" id="VEU59436.1"/>
    </source>
</evidence>
<feature type="signal peptide" evidence="2">
    <location>
        <begin position="1"/>
        <end position="23"/>
    </location>
</feature>